<dbReference type="SUPFAM" id="SSF51679">
    <property type="entry name" value="Bacterial luciferase-like"/>
    <property type="match status" value="1"/>
</dbReference>
<dbReference type="AlphaFoldDB" id="K0JWI7"/>
<name>K0JWI7_SACES</name>
<dbReference type="eggNOG" id="COG2141">
    <property type="taxonomic scope" value="Bacteria"/>
</dbReference>
<dbReference type="HOGENOM" id="CLU_027853_1_2_11"/>
<dbReference type="STRING" id="1179773.BN6_49250"/>
<dbReference type="KEGG" id="sesp:BN6_49250"/>
<evidence type="ECO:0000313" key="7">
    <source>
        <dbReference type="Proteomes" id="UP000006281"/>
    </source>
</evidence>
<keyword evidence="4 6" id="KW-0503">Monooxygenase</keyword>
<keyword evidence="1" id="KW-0285">Flavoprotein</keyword>
<sequence length="365" mass="40245">MKTITDGKGFKVGLFGANCSSGLAATTVPERWSGGWEDNLRLARRADEVGIDFLLPAARWKGYGGRGNFHDEVLDPTTSAAGLLAHTSRLVVFSTVHTAFHHPLAVAKQLATLDQIGRGRAGINIVAGWNKPEYEAFGSVLPDSHDDRYALAQEWWDVVRAVWTRSDPFDHDGRFFHLHNAEGLPGPYDGPLPVINAGSSEQGLAYATRNADIAFTIVSGPEDGQPVVERLRDRARRHHNRTVGVFTPTHVVCRPTRREAEDYLHHYAHDHADWDAVDNLMTLQGLHARSFTPEMLATFRARFASGHGTCPLIGSPDDIADQIGRFHRSGFAGITVSFVDYLGELDYFAQEVLPRLHAQGLRTPA</sequence>
<protein>
    <submittedName>
        <fullName evidence="6">Luciferase-like monooxygenase</fullName>
    </submittedName>
</protein>
<dbReference type="OrthoDB" id="9814695at2"/>
<dbReference type="Gene3D" id="3.20.20.30">
    <property type="entry name" value="Luciferase-like domain"/>
    <property type="match status" value="1"/>
</dbReference>
<evidence type="ECO:0000256" key="1">
    <source>
        <dbReference type="ARBA" id="ARBA00022630"/>
    </source>
</evidence>
<dbReference type="GO" id="GO:0016705">
    <property type="term" value="F:oxidoreductase activity, acting on paired donors, with incorporation or reduction of molecular oxygen"/>
    <property type="evidence" value="ECO:0007669"/>
    <property type="project" value="InterPro"/>
</dbReference>
<keyword evidence="3" id="KW-0560">Oxidoreductase</keyword>
<dbReference type="InterPro" id="IPR011251">
    <property type="entry name" value="Luciferase-like_dom"/>
</dbReference>
<dbReference type="GO" id="GO:0004497">
    <property type="term" value="F:monooxygenase activity"/>
    <property type="evidence" value="ECO:0007669"/>
    <property type="project" value="UniProtKB-KW"/>
</dbReference>
<dbReference type="EMBL" id="HE804045">
    <property type="protein sequence ID" value="CCH32195.1"/>
    <property type="molecule type" value="Genomic_DNA"/>
</dbReference>
<dbReference type="CDD" id="cd01094">
    <property type="entry name" value="Alkanesulfonate_monoxygenase"/>
    <property type="match status" value="1"/>
</dbReference>
<dbReference type="PANTHER" id="PTHR42847">
    <property type="entry name" value="ALKANESULFONATE MONOOXYGENASE"/>
    <property type="match status" value="1"/>
</dbReference>
<dbReference type="BioCyc" id="SESP1179773:BN6_RS23810-MONOMER"/>
<proteinExistence type="predicted"/>
<dbReference type="InterPro" id="IPR036661">
    <property type="entry name" value="Luciferase-like_sf"/>
</dbReference>
<evidence type="ECO:0000259" key="5">
    <source>
        <dbReference type="Pfam" id="PF00296"/>
    </source>
</evidence>
<dbReference type="Proteomes" id="UP000006281">
    <property type="component" value="Chromosome"/>
</dbReference>
<evidence type="ECO:0000313" key="6">
    <source>
        <dbReference type="EMBL" id="CCH32195.1"/>
    </source>
</evidence>
<reference evidence="6 7" key="1">
    <citation type="journal article" date="2012" name="BMC Genomics">
        <title>Complete genome sequence of Saccharothrix espanaensis DSM 44229T and comparison to the other completely sequenced Pseudonocardiaceae.</title>
        <authorList>
            <person name="Strobel T."/>
            <person name="Al-Dilaimi A."/>
            <person name="Blom J."/>
            <person name="Gessner A."/>
            <person name="Kalinowski J."/>
            <person name="Luzhetska M."/>
            <person name="Puhler A."/>
            <person name="Szczepanowski R."/>
            <person name="Bechthold A."/>
            <person name="Ruckert C."/>
        </authorList>
    </citation>
    <scope>NUCLEOTIDE SEQUENCE [LARGE SCALE GENOMIC DNA]</scope>
    <source>
        <strain evidence="7">ATCC 51144 / DSM 44229 / JCM 9112 / NBRC 15066 / NRRL 15764</strain>
    </source>
</reference>
<dbReference type="PATRIC" id="fig|1179773.3.peg.4940"/>
<keyword evidence="2" id="KW-0288">FMN</keyword>
<dbReference type="InterPro" id="IPR050172">
    <property type="entry name" value="SsuD_RutA_monooxygenase"/>
</dbReference>
<dbReference type="RefSeq" id="WP_015102307.1">
    <property type="nucleotide sequence ID" value="NC_019673.1"/>
</dbReference>
<evidence type="ECO:0000256" key="3">
    <source>
        <dbReference type="ARBA" id="ARBA00023002"/>
    </source>
</evidence>
<dbReference type="PANTHER" id="PTHR42847:SF4">
    <property type="entry name" value="ALKANESULFONATE MONOOXYGENASE-RELATED"/>
    <property type="match status" value="1"/>
</dbReference>
<evidence type="ECO:0000256" key="2">
    <source>
        <dbReference type="ARBA" id="ARBA00022643"/>
    </source>
</evidence>
<accession>K0JWI7</accession>
<evidence type="ECO:0000256" key="4">
    <source>
        <dbReference type="ARBA" id="ARBA00023033"/>
    </source>
</evidence>
<dbReference type="Pfam" id="PF00296">
    <property type="entry name" value="Bac_luciferase"/>
    <property type="match status" value="1"/>
</dbReference>
<feature type="domain" description="Luciferase-like" evidence="5">
    <location>
        <begin position="29"/>
        <end position="331"/>
    </location>
</feature>
<keyword evidence="7" id="KW-1185">Reference proteome</keyword>
<gene>
    <name evidence="6" type="ordered locus">BN6_49250</name>
</gene>
<organism evidence="6 7">
    <name type="scientific">Saccharothrix espanaensis (strain ATCC 51144 / DSM 44229 / JCM 9112 / NBRC 15066 / NRRL 15764)</name>
    <dbReference type="NCBI Taxonomy" id="1179773"/>
    <lineage>
        <taxon>Bacteria</taxon>
        <taxon>Bacillati</taxon>
        <taxon>Actinomycetota</taxon>
        <taxon>Actinomycetes</taxon>
        <taxon>Pseudonocardiales</taxon>
        <taxon>Pseudonocardiaceae</taxon>
        <taxon>Saccharothrix</taxon>
    </lineage>
</organism>